<protein>
    <submittedName>
        <fullName evidence="3">Uncharacterized protein</fullName>
    </submittedName>
</protein>
<feature type="compositionally biased region" description="Polar residues" evidence="2">
    <location>
        <begin position="23"/>
        <end position="32"/>
    </location>
</feature>
<reference evidence="3 4" key="1">
    <citation type="journal article" date="2024" name="Science">
        <title>Giant polyketide synthase enzymes in the biosynthesis of giant marine polyether toxins.</title>
        <authorList>
            <person name="Fallon T.R."/>
            <person name="Shende V.V."/>
            <person name="Wierzbicki I.H."/>
            <person name="Pendleton A.L."/>
            <person name="Watervoot N.F."/>
            <person name="Auber R.P."/>
            <person name="Gonzalez D.J."/>
            <person name="Wisecaver J.H."/>
            <person name="Moore B.S."/>
        </authorList>
    </citation>
    <scope>NUCLEOTIDE SEQUENCE [LARGE SCALE GENOMIC DNA]</scope>
    <source>
        <strain evidence="3 4">12B1</strain>
    </source>
</reference>
<comment type="caution">
    <text evidence="3">The sequence shown here is derived from an EMBL/GenBank/DDBJ whole genome shotgun (WGS) entry which is preliminary data.</text>
</comment>
<feature type="compositionally biased region" description="Basic residues" evidence="2">
    <location>
        <begin position="89"/>
        <end position="105"/>
    </location>
</feature>
<dbReference type="PROSITE" id="PS50096">
    <property type="entry name" value="IQ"/>
    <property type="match status" value="1"/>
</dbReference>
<feature type="compositionally biased region" description="Basic residues" evidence="2">
    <location>
        <begin position="69"/>
        <end position="78"/>
    </location>
</feature>
<organism evidence="3 4">
    <name type="scientific">Prymnesium parvum</name>
    <name type="common">Toxic golden alga</name>
    <dbReference type="NCBI Taxonomy" id="97485"/>
    <lineage>
        <taxon>Eukaryota</taxon>
        <taxon>Haptista</taxon>
        <taxon>Haptophyta</taxon>
        <taxon>Prymnesiophyceae</taxon>
        <taxon>Prymnesiales</taxon>
        <taxon>Prymnesiaceae</taxon>
        <taxon>Prymnesium</taxon>
    </lineage>
</organism>
<keyword evidence="1" id="KW-0175">Coiled coil</keyword>
<evidence type="ECO:0000313" key="3">
    <source>
        <dbReference type="EMBL" id="KAL1528201.1"/>
    </source>
</evidence>
<gene>
    <name evidence="3" type="ORF">AB1Y20_009560</name>
</gene>
<accession>A0AB34K1U1</accession>
<dbReference type="EMBL" id="JBGBPQ010000002">
    <property type="protein sequence ID" value="KAL1528201.1"/>
    <property type="molecule type" value="Genomic_DNA"/>
</dbReference>
<name>A0AB34K1U1_PRYPA</name>
<feature type="coiled-coil region" evidence="1">
    <location>
        <begin position="263"/>
        <end position="292"/>
    </location>
</feature>
<evidence type="ECO:0000313" key="4">
    <source>
        <dbReference type="Proteomes" id="UP001515480"/>
    </source>
</evidence>
<dbReference type="AlphaFoldDB" id="A0AB34K1U1"/>
<dbReference type="Proteomes" id="UP001515480">
    <property type="component" value="Unassembled WGS sequence"/>
</dbReference>
<sequence>MKSKHGKSGKPVFVDQPFDDITQIPSPSTSRRWGQDLQEKDVRAHTRATSLRIAIRLRKALQIVAMSRDKHKRGRLQFRSRTAHDLRAGHHKPHSVVRSFQKGKSHPNVQPPRRSQSAPFENSERTHTPSLGSCRDSYTASFPSAENSFSNLAYEEQLDIALVAAEQGNEAMLEWLEAQLMLDERLYDEQLDAALAAAEQGDVAMLEWLEAQLASSSSPSPAAHALKRTPHSAAGEAVRVELALEQRQGSTHVSVQAVPALLAEEERLRAVAAAAAAREAEAERKLREAEAEWQYTRARLVAAQQARDHWQALQGHVREWAAREVELAASAAQRAPPRVALFHGVGGEHYAASYVQAVWRGRQEREELWYIQTQGLSHWAG</sequence>
<feature type="region of interest" description="Disordered" evidence="2">
    <location>
        <begin position="68"/>
        <end position="135"/>
    </location>
</feature>
<evidence type="ECO:0000256" key="2">
    <source>
        <dbReference type="SAM" id="MobiDB-lite"/>
    </source>
</evidence>
<evidence type="ECO:0000256" key="1">
    <source>
        <dbReference type="SAM" id="Coils"/>
    </source>
</evidence>
<keyword evidence="4" id="KW-1185">Reference proteome</keyword>
<proteinExistence type="predicted"/>
<feature type="region of interest" description="Disordered" evidence="2">
    <location>
        <begin position="1"/>
        <end position="41"/>
    </location>
</feature>